<evidence type="ECO:0000313" key="6">
    <source>
        <dbReference type="EMBL" id="PPQ70640.1"/>
    </source>
</evidence>
<proteinExistence type="inferred from homology"/>
<evidence type="ECO:0000256" key="2">
    <source>
        <dbReference type="ARBA" id="ARBA00010617"/>
    </source>
</evidence>
<dbReference type="Gene3D" id="1.10.630.10">
    <property type="entry name" value="Cytochrome P450"/>
    <property type="match status" value="1"/>
</dbReference>
<evidence type="ECO:0000256" key="4">
    <source>
        <dbReference type="ARBA" id="ARBA00023002"/>
    </source>
</evidence>
<dbReference type="InterPro" id="IPR036396">
    <property type="entry name" value="Cyt_P450_sf"/>
</dbReference>
<dbReference type="Pfam" id="PF00067">
    <property type="entry name" value="p450"/>
    <property type="match status" value="1"/>
</dbReference>
<accession>A0A409VWN8</accession>
<dbReference type="GO" id="GO:0005506">
    <property type="term" value="F:iron ion binding"/>
    <property type="evidence" value="ECO:0007669"/>
    <property type="project" value="InterPro"/>
</dbReference>
<dbReference type="CDD" id="cd11041">
    <property type="entry name" value="CYP503A1-like"/>
    <property type="match status" value="1"/>
</dbReference>
<evidence type="ECO:0000256" key="1">
    <source>
        <dbReference type="ARBA" id="ARBA00001971"/>
    </source>
</evidence>
<dbReference type="SUPFAM" id="SSF48264">
    <property type="entry name" value="Cytochrome P450"/>
    <property type="match status" value="1"/>
</dbReference>
<dbReference type="STRING" id="93625.A0A409VWN8"/>
<evidence type="ECO:0000313" key="7">
    <source>
        <dbReference type="Proteomes" id="UP000283269"/>
    </source>
</evidence>
<gene>
    <name evidence="6" type="ORF">CVT25_011241</name>
</gene>
<name>A0A409VWN8_PSICY</name>
<dbReference type="EMBL" id="NHYD01003895">
    <property type="protein sequence ID" value="PPQ70640.1"/>
    <property type="molecule type" value="Genomic_DNA"/>
</dbReference>
<comment type="similarity">
    <text evidence="2">Belongs to the cytochrome P450 family.</text>
</comment>
<dbReference type="InterPro" id="IPR001128">
    <property type="entry name" value="Cyt_P450"/>
</dbReference>
<dbReference type="PANTHER" id="PTHR46206">
    <property type="entry name" value="CYTOCHROME P450"/>
    <property type="match status" value="1"/>
</dbReference>
<evidence type="ECO:0000256" key="5">
    <source>
        <dbReference type="ARBA" id="ARBA00023004"/>
    </source>
</evidence>
<dbReference type="OrthoDB" id="1844152at2759"/>
<protein>
    <recommendedName>
        <fullName evidence="8">Cytochrome P450</fullName>
    </recommendedName>
</protein>
<dbReference type="AlphaFoldDB" id="A0A409VWN8"/>
<dbReference type="InParanoid" id="A0A409VWN8"/>
<evidence type="ECO:0008006" key="8">
    <source>
        <dbReference type="Google" id="ProtNLM"/>
    </source>
</evidence>
<dbReference type="Proteomes" id="UP000283269">
    <property type="component" value="Unassembled WGS sequence"/>
</dbReference>
<keyword evidence="3" id="KW-0479">Metal-binding</keyword>
<keyword evidence="4" id="KW-0560">Oxidoreductase</keyword>
<dbReference type="GO" id="GO:0004497">
    <property type="term" value="F:monooxygenase activity"/>
    <property type="evidence" value="ECO:0007669"/>
    <property type="project" value="InterPro"/>
</dbReference>
<organism evidence="6 7">
    <name type="scientific">Psilocybe cyanescens</name>
    <dbReference type="NCBI Taxonomy" id="93625"/>
    <lineage>
        <taxon>Eukaryota</taxon>
        <taxon>Fungi</taxon>
        <taxon>Dikarya</taxon>
        <taxon>Basidiomycota</taxon>
        <taxon>Agaricomycotina</taxon>
        <taxon>Agaricomycetes</taxon>
        <taxon>Agaricomycetidae</taxon>
        <taxon>Agaricales</taxon>
        <taxon>Agaricineae</taxon>
        <taxon>Strophariaceae</taxon>
        <taxon>Psilocybe</taxon>
    </lineage>
</organism>
<dbReference type="GO" id="GO:0016705">
    <property type="term" value="F:oxidoreductase activity, acting on paired donors, with incorporation or reduction of molecular oxygen"/>
    <property type="evidence" value="ECO:0007669"/>
    <property type="project" value="InterPro"/>
</dbReference>
<comment type="caution">
    <text evidence="6">The sequence shown here is derived from an EMBL/GenBank/DDBJ whole genome shotgun (WGS) entry which is preliminary data.</text>
</comment>
<evidence type="ECO:0000256" key="3">
    <source>
        <dbReference type="ARBA" id="ARBA00022723"/>
    </source>
</evidence>
<comment type="cofactor">
    <cofactor evidence="1">
        <name>heme</name>
        <dbReference type="ChEBI" id="CHEBI:30413"/>
    </cofactor>
</comment>
<keyword evidence="5" id="KW-0408">Iron</keyword>
<sequence length="554" mass="62868">MFSLNISDVCLIIGMFACSRILFRDRRLDHIPTIGYSTPFLSLFSAIKFLLSGRDIVEEGYRKYPGSVWKLPMLDEWLVVANGHQRVEDIRKASENQLSGVRSNPVFYQWDHTLGMAVSDNPYHINIVRGPLTRNLANQFNDIHNEMILALNDMIPCKADGMLSIAFAPTTAAHTIFTEWTSVPVFEGLVEMISRITTRAFLGIDLCRNNDFRRLCVQSTMELVKGRFLHLFPVFLRPLFGRLVTNVDGVLIGIEKHLRPIIEYRLEQDRIHGGEWPDKPNDLITWLLDSAKASGEERTPRNMAKRVVVFSFASTYSSAVAFAQALYELCDRPEYIQPIRDEAQCVVKNTGQGKWSKAAIGEMFKTDSFLRETQRYNGLGLVLLSRRVLQPFTFSDAQGTTIPAGTHLCVNAWGNHRDDAYYHDPPADVFDGFRFSRPTGNGEGVQRDLPQQPLMATPTLEYNAFGHGRPAWWVIIFSLPSDAVLTRNYPSLPCSPGRFFAVAELKLMLGYMLTTYDFTFSPESAKAKPQMAWFESKVIPDKSVRLMFRKRPGV</sequence>
<keyword evidence="7" id="KW-1185">Reference proteome</keyword>
<reference evidence="6 7" key="1">
    <citation type="journal article" date="2018" name="Evol. Lett.">
        <title>Horizontal gene cluster transfer increased hallucinogenic mushroom diversity.</title>
        <authorList>
            <person name="Reynolds H.T."/>
            <person name="Vijayakumar V."/>
            <person name="Gluck-Thaler E."/>
            <person name="Korotkin H.B."/>
            <person name="Matheny P.B."/>
            <person name="Slot J.C."/>
        </authorList>
    </citation>
    <scope>NUCLEOTIDE SEQUENCE [LARGE SCALE GENOMIC DNA]</scope>
    <source>
        <strain evidence="6 7">2631</strain>
    </source>
</reference>
<dbReference type="GO" id="GO:0020037">
    <property type="term" value="F:heme binding"/>
    <property type="evidence" value="ECO:0007669"/>
    <property type="project" value="InterPro"/>
</dbReference>